<dbReference type="OrthoDB" id="261426at2759"/>
<evidence type="ECO:0000259" key="6">
    <source>
        <dbReference type="PROSITE" id="PS50970"/>
    </source>
</evidence>
<dbReference type="PANTHER" id="PTHR46015">
    <property type="entry name" value="ZGC:172121"/>
    <property type="match status" value="1"/>
</dbReference>
<evidence type="ECO:0000256" key="1">
    <source>
        <dbReference type="ARBA" id="ARBA00022603"/>
    </source>
</evidence>
<keyword evidence="1 5" id="KW-0489">Methyltransferase</keyword>
<evidence type="ECO:0000256" key="4">
    <source>
        <dbReference type="ARBA" id="ARBA00022833"/>
    </source>
</evidence>
<protein>
    <submittedName>
        <fullName evidence="7">Homocysteine S-methyltransferase</fullName>
    </submittedName>
</protein>
<dbReference type="Proteomes" id="UP000807469">
    <property type="component" value="Unassembled WGS sequence"/>
</dbReference>
<evidence type="ECO:0000256" key="3">
    <source>
        <dbReference type="ARBA" id="ARBA00022723"/>
    </source>
</evidence>
<evidence type="ECO:0000313" key="8">
    <source>
        <dbReference type="Proteomes" id="UP000807469"/>
    </source>
</evidence>
<dbReference type="Pfam" id="PF02574">
    <property type="entry name" value="S-methyl_trans"/>
    <property type="match status" value="1"/>
</dbReference>
<dbReference type="PROSITE" id="PS50970">
    <property type="entry name" value="HCY"/>
    <property type="match status" value="1"/>
</dbReference>
<comment type="cofactor">
    <cofactor evidence="5">
        <name>Zn(2+)</name>
        <dbReference type="ChEBI" id="CHEBI:29105"/>
    </cofactor>
</comment>
<evidence type="ECO:0000256" key="2">
    <source>
        <dbReference type="ARBA" id="ARBA00022679"/>
    </source>
</evidence>
<dbReference type="Gene3D" id="3.20.20.330">
    <property type="entry name" value="Homocysteine-binding-like domain"/>
    <property type="match status" value="1"/>
</dbReference>
<feature type="binding site" evidence="5">
    <location>
        <position position="368"/>
    </location>
    <ligand>
        <name>Zn(2+)</name>
        <dbReference type="ChEBI" id="CHEBI:29105"/>
    </ligand>
</feature>
<dbReference type="InterPro" id="IPR003726">
    <property type="entry name" value="HCY_dom"/>
</dbReference>
<dbReference type="PANTHER" id="PTHR46015:SF1">
    <property type="entry name" value="HOMOCYSTEINE S-METHYLTRANSFERASE-LIKE ISOFORM 1"/>
    <property type="match status" value="1"/>
</dbReference>
<keyword evidence="2 5" id="KW-0808">Transferase</keyword>
<accession>A0A9P5YZJ7</accession>
<organism evidence="7 8">
    <name type="scientific">Pholiota conissans</name>
    <dbReference type="NCBI Taxonomy" id="109636"/>
    <lineage>
        <taxon>Eukaryota</taxon>
        <taxon>Fungi</taxon>
        <taxon>Dikarya</taxon>
        <taxon>Basidiomycota</taxon>
        <taxon>Agaricomycotina</taxon>
        <taxon>Agaricomycetes</taxon>
        <taxon>Agaricomycetidae</taxon>
        <taxon>Agaricales</taxon>
        <taxon>Agaricineae</taxon>
        <taxon>Strophariaceae</taxon>
        <taxon>Pholiota</taxon>
    </lineage>
</organism>
<proteinExistence type="predicted"/>
<dbReference type="EMBL" id="MU155230">
    <property type="protein sequence ID" value="KAF9478623.1"/>
    <property type="molecule type" value="Genomic_DNA"/>
</dbReference>
<dbReference type="GO" id="GO:0032259">
    <property type="term" value="P:methylation"/>
    <property type="evidence" value="ECO:0007669"/>
    <property type="project" value="UniProtKB-KW"/>
</dbReference>
<keyword evidence="8" id="KW-1185">Reference proteome</keyword>
<dbReference type="InterPro" id="IPR051486">
    <property type="entry name" value="Hcy_S-methyltransferase"/>
</dbReference>
<gene>
    <name evidence="7" type="ORF">BDN70DRAFT_33847</name>
</gene>
<evidence type="ECO:0000313" key="7">
    <source>
        <dbReference type="EMBL" id="KAF9478623.1"/>
    </source>
</evidence>
<comment type="caution">
    <text evidence="7">The sequence shown here is derived from an EMBL/GenBank/DDBJ whole genome shotgun (WGS) entry which is preliminary data.</text>
</comment>
<name>A0A9P5YZJ7_9AGAR</name>
<feature type="binding site" evidence="5">
    <location>
        <position position="369"/>
    </location>
    <ligand>
        <name>Zn(2+)</name>
        <dbReference type="ChEBI" id="CHEBI:29105"/>
    </ligand>
</feature>
<keyword evidence="4 5" id="KW-0862">Zinc</keyword>
<dbReference type="SUPFAM" id="SSF82282">
    <property type="entry name" value="Homocysteine S-methyltransferase"/>
    <property type="match status" value="1"/>
</dbReference>
<evidence type="ECO:0000256" key="5">
    <source>
        <dbReference type="PROSITE-ProRule" id="PRU00333"/>
    </source>
</evidence>
<feature type="domain" description="Hcy-binding" evidence="6">
    <location>
        <begin position="1"/>
        <end position="383"/>
    </location>
</feature>
<dbReference type="AlphaFoldDB" id="A0A9P5YZJ7"/>
<dbReference type="InterPro" id="IPR036589">
    <property type="entry name" value="HCY_dom_sf"/>
</dbReference>
<sequence length="403" mass="45090">MWSLDNLFGQSPILMDGGLGTTLEDELGATVTQSPIWSAYPIANNPEAVVKSHLRFLEAGARIILTATYQCSFDSLHRAGFDEAEARLLMSKGVQLADEARARFQAQVSDAGHITQKRSIFIALSLGPLGATLKPTQEFEGCYPPPYGPRGFVTGGLNENAFENPHDEILAIDALARFHFDRLLVFAADHRTWDLIDCIAFETVPLRREVKAIRKAMGWLQRKFTEDGATQALKPWWISCVFPFNGDSPENLVSGGKKAPMDGFLEAAYQDDSIDTSILLKPSGFGINCTELKYIPALVDKVRHYFQAQETWPYWLVLYPNGNDTYDKAKQAWIEAEDDHGEEWAKELISIIEKSMVITSQRLVLGGCCRTGPKEISTLARHLEKTEHITRTFSLANNFRQCQ</sequence>
<reference evidence="7" key="1">
    <citation type="submission" date="2020-11" db="EMBL/GenBank/DDBJ databases">
        <authorList>
            <consortium name="DOE Joint Genome Institute"/>
            <person name="Ahrendt S."/>
            <person name="Riley R."/>
            <person name="Andreopoulos W."/>
            <person name="Labutti K."/>
            <person name="Pangilinan J."/>
            <person name="Ruiz-Duenas F.J."/>
            <person name="Barrasa J.M."/>
            <person name="Sanchez-Garcia M."/>
            <person name="Camarero S."/>
            <person name="Miyauchi S."/>
            <person name="Serrano A."/>
            <person name="Linde D."/>
            <person name="Babiker R."/>
            <person name="Drula E."/>
            <person name="Ayuso-Fernandez I."/>
            <person name="Pacheco R."/>
            <person name="Padilla G."/>
            <person name="Ferreira P."/>
            <person name="Barriuso J."/>
            <person name="Kellner H."/>
            <person name="Castanera R."/>
            <person name="Alfaro M."/>
            <person name="Ramirez L."/>
            <person name="Pisabarro A.G."/>
            <person name="Kuo A."/>
            <person name="Tritt A."/>
            <person name="Lipzen A."/>
            <person name="He G."/>
            <person name="Yan M."/>
            <person name="Ng V."/>
            <person name="Cullen D."/>
            <person name="Martin F."/>
            <person name="Rosso M.-N."/>
            <person name="Henrissat B."/>
            <person name="Hibbett D."/>
            <person name="Martinez A.T."/>
            <person name="Grigoriev I.V."/>
        </authorList>
    </citation>
    <scope>NUCLEOTIDE SEQUENCE</scope>
    <source>
        <strain evidence="7">CIRM-BRFM 674</strain>
    </source>
</reference>
<dbReference type="GO" id="GO:0033528">
    <property type="term" value="P:S-methylmethionine cycle"/>
    <property type="evidence" value="ECO:0007669"/>
    <property type="project" value="TreeGrafter"/>
</dbReference>
<dbReference type="GO" id="GO:0008898">
    <property type="term" value="F:S-adenosylmethionine-homocysteine S-methyltransferase activity"/>
    <property type="evidence" value="ECO:0007669"/>
    <property type="project" value="TreeGrafter"/>
</dbReference>
<feature type="binding site" evidence="5">
    <location>
        <position position="289"/>
    </location>
    <ligand>
        <name>Zn(2+)</name>
        <dbReference type="ChEBI" id="CHEBI:29105"/>
    </ligand>
</feature>
<dbReference type="GO" id="GO:0009086">
    <property type="term" value="P:methionine biosynthetic process"/>
    <property type="evidence" value="ECO:0007669"/>
    <property type="project" value="TreeGrafter"/>
</dbReference>
<keyword evidence="3 5" id="KW-0479">Metal-binding</keyword>
<dbReference type="GO" id="GO:0046872">
    <property type="term" value="F:metal ion binding"/>
    <property type="evidence" value="ECO:0007669"/>
    <property type="project" value="UniProtKB-KW"/>
</dbReference>